<gene>
    <name evidence="9" type="ORF">GSM42_17850</name>
</gene>
<dbReference type="PANTHER" id="PTHR21716">
    <property type="entry name" value="TRANSMEMBRANE PROTEIN"/>
    <property type="match status" value="1"/>
</dbReference>
<evidence type="ECO:0000256" key="3">
    <source>
        <dbReference type="ARBA" id="ARBA00022448"/>
    </source>
</evidence>
<feature type="transmembrane region" description="Helical" evidence="8">
    <location>
        <begin position="30"/>
        <end position="53"/>
    </location>
</feature>
<dbReference type="GO" id="GO:0055085">
    <property type="term" value="P:transmembrane transport"/>
    <property type="evidence" value="ECO:0007669"/>
    <property type="project" value="TreeGrafter"/>
</dbReference>
<evidence type="ECO:0000256" key="4">
    <source>
        <dbReference type="ARBA" id="ARBA00022475"/>
    </source>
</evidence>
<dbReference type="EMBL" id="WUUL01000015">
    <property type="protein sequence ID" value="MXQ55549.1"/>
    <property type="molecule type" value="Genomic_DNA"/>
</dbReference>
<evidence type="ECO:0000256" key="7">
    <source>
        <dbReference type="ARBA" id="ARBA00023136"/>
    </source>
</evidence>
<protein>
    <submittedName>
        <fullName evidence="9">AI-2E family transporter</fullName>
    </submittedName>
</protein>
<feature type="transmembrane region" description="Helical" evidence="8">
    <location>
        <begin position="310"/>
        <end position="332"/>
    </location>
</feature>
<evidence type="ECO:0000313" key="9">
    <source>
        <dbReference type="EMBL" id="MXQ55549.1"/>
    </source>
</evidence>
<evidence type="ECO:0000256" key="1">
    <source>
        <dbReference type="ARBA" id="ARBA00004651"/>
    </source>
</evidence>
<name>A0A6I4VUN6_9BACL</name>
<comment type="similarity">
    <text evidence="2">Belongs to the autoinducer-2 exporter (AI-2E) (TC 2.A.86) family.</text>
</comment>
<evidence type="ECO:0000256" key="8">
    <source>
        <dbReference type="SAM" id="Phobius"/>
    </source>
</evidence>
<comment type="caution">
    <text evidence="9">The sequence shown here is derived from an EMBL/GenBank/DDBJ whole genome shotgun (WGS) entry which is preliminary data.</text>
</comment>
<dbReference type="RefSeq" id="WP_160802901.1">
    <property type="nucleotide sequence ID" value="NZ_WUUL01000015.1"/>
</dbReference>
<comment type="subcellular location">
    <subcellularLocation>
        <location evidence="1">Cell membrane</location>
        <topology evidence="1">Multi-pass membrane protein</topology>
    </subcellularLocation>
</comment>
<feature type="transmembrane region" description="Helical" evidence="8">
    <location>
        <begin position="219"/>
        <end position="247"/>
    </location>
</feature>
<feature type="transmembrane region" description="Helical" evidence="8">
    <location>
        <begin position="153"/>
        <end position="178"/>
    </location>
</feature>
<keyword evidence="6 8" id="KW-1133">Transmembrane helix</keyword>
<reference evidence="9 10" key="1">
    <citation type="submission" date="2019-12" db="EMBL/GenBank/DDBJ databases">
        <title>Whole-genome analyses of novel actinobacteria.</title>
        <authorList>
            <person name="Sahin N."/>
            <person name="Saygin H."/>
        </authorList>
    </citation>
    <scope>NUCLEOTIDE SEQUENCE [LARGE SCALE GENOMIC DNA]</scope>
    <source>
        <strain evidence="9 10">KC615</strain>
    </source>
</reference>
<evidence type="ECO:0000256" key="6">
    <source>
        <dbReference type="ARBA" id="ARBA00022989"/>
    </source>
</evidence>
<evidence type="ECO:0000256" key="2">
    <source>
        <dbReference type="ARBA" id="ARBA00009773"/>
    </source>
</evidence>
<accession>A0A6I4VUN6</accession>
<keyword evidence="3" id="KW-0813">Transport</keyword>
<evidence type="ECO:0000313" key="10">
    <source>
        <dbReference type="Proteomes" id="UP000430692"/>
    </source>
</evidence>
<dbReference type="PANTHER" id="PTHR21716:SF53">
    <property type="entry name" value="PERMEASE PERM-RELATED"/>
    <property type="match status" value="1"/>
</dbReference>
<dbReference type="AlphaFoldDB" id="A0A6I4VUN6"/>
<keyword evidence="7 8" id="KW-0472">Membrane</keyword>
<sequence>MPQTKLFRTLYAVIFLLLIVWLGSKVSFVFRPVVVFVQTLFFPFLISGVLFYLFRPIVSFMSRFKIPKGISILLIYLVILGLFVLLGFSVGPLLVNQFETLINNFPSMLETAKIQLIELSHNPWVNKYVDWDMISNSVINYVKTSYTTIGSNLAGFFGIITNIILVFVTVPFILYYMLKEGEKAAPYMLRILPTREREHGESILHDLDHALSSYIKGQVLVAITIGLIVFIGYLIIGMPYALLLAIFSMFTNVIPYIGPLIGLAPAAIVASIHSPSMIIKVLIVAVIAQQVEGNFVTPRVMGKNLNVHPLTIILLLLVAGSLAGFLGMLLAIPTYAVCKVVVSHVYQLIKLRNQEKKVLSAEE</sequence>
<evidence type="ECO:0000256" key="5">
    <source>
        <dbReference type="ARBA" id="ARBA00022692"/>
    </source>
</evidence>
<dbReference type="GO" id="GO:0005886">
    <property type="term" value="C:plasma membrane"/>
    <property type="evidence" value="ECO:0007669"/>
    <property type="project" value="UniProtKB-SubCell"/>
</dbReference>
<proteinExistence type="inferred from homology"/>
<organism evidence="9 10">
    <name type="scientific">Shimazuella alba</name>
    <dbReference type="NCBI Taxonomy" id="2690964"/>
    <lineage>
        <taxon>Bacteria</taxon>
        <taxon>Bacillati</taxon>
        <taxon>Bacillota</taxon>
        <taxon>Bacilli</taxon>
        <taxon>Bacillales</taxon>
        <taxon>Thermoactinomycetaceae</taxon>
        <taxon>Shimazuella</taxon>
    </lineage>
</organism>
<feature type="transmembrane region" description="Helical" evidence="8">
    <location>
        <begin position="73"/>
        <end position="95"/>
    </location>
</feature>
<feature type="transmembrane region" description="Helical" evidence="8">
    <location>
        <begin position="7"/>
        <end position="24"/>
    </location>
</feature>
<keyword evidence="4" id="KW-1003">Cell membrane</keyword>
<dbReference type="Pfam" id="PF01594">
    <property type="entry name" value="AI-2E_transport"/>
    <property type="match status" value="1"/>
</dbReference>
<dbReference type="Proteomes" id="UP000430692">
    <property type="component" value="Unassembled WGS sequence"/>
</dbReference>
<keyword evidence="10" id="KW-1185">Reference proteome</keyword>
<dbReference type="InterPro" id="IPR002549">
    <property type="entry name" value="AI-2E-like"/>
</dbReference>
<keyword evidence="5 8" id="KW-0812">Transmembrane</keyword>